<name>A0ABD0K5H1_9CAEN</name>
<feature type="non-terminal residue" evidence="1">
    <location>
        <position position="1"/>
    </location>
</feature>
<organism evidence="1 2">
    <name type="scientific">Batillaria attramentaria</name>
    <dbReference type="NCBI Taxonomy" id="370345"/>
    <lineage>
        <taxon>Eukaryota</taxon>
        <taxon>Metazoa</taxon>
        <taxon>Spiralia</taxon>
        <taxon>Lophotrochozoa</taxon>
        <taxon>Mollusca</taxon>
        <taxon>Gastropoda</taxon>
        <taxon>Caenogastropoda</taxon>
        <taxon>Sorbeoconcha</taxon>
        <taxon>Cerithioidea</taxon>
        <taxon>Batillariidae</taxon>
        <taxon>Batillaria</taxon>
    </lineage>
</organism>
<dbReference type="EMBL" id="JACVVK020000241">
    <property type="protein sequence ID" value="KAK7482630.1"/>
    <property type="molecule type" value="Genomic_DNA"/>
</dbReference>
<accession>A0ABD0K5H1</accession>
<feature type="non-terminal residue" evidence="1">
    <location>
        <position position="66"/>
    </location>
</feature>
<reference evidence="1 2" key="1">
    <citation type="journal article" date="2023" name="Sci. Data">
        <title>Genome assembly of the Korean intertidal mud-creeper Batillaria attramentaria.</title>
        <authorList>
            <person name="Patra A.K."/>
            <person name="Ho P.T."/>
            <person name="Jun S."/>
            <person name="Lee S.J."/>
            <person name="Kim Y."/>
            <person name="Won Y.J."/>
        </authorList>
    </citation>
    <scope>NUCLEOTIDE SEQUENCE [LARGE SCALE GENOMIC DNA]</scope>
    <source>
        <strain evidence="1">Wonlab-2016</strain>
    </source>
</reference>
<comment type="caution">
    <text evidence="1">The sequence shown here is derived from an EMBL/GenBank/DDBJ whole genome shotgun (WGS) entry which is preliminary data.</text>
</comment>
<keyword evidence="2" id="KW-1185">Reference proteome</keyword>
<dbReference type="Proteomes" id="UP001519460">
    <property type="component" value="Unassembled WGS sequence"/>
</dbReference>
<sequence>VPCGCVSGRRDLAGSGLKGMADSGGIQRGNGVCGNRTKILIQIRLNDIGLTARLCRMTGRYVLMLK</sequence>
<proteinExistence type="predicted"/>
<evidence type="ECO:0000313" key="1">
    <source>
        <dbReference type="EMBL" id="KAK7482630.1"/>
    </source>
</evidence>
<protein>
    <submittedName>
        <fullName evidence="1">Uncharacterized protein</fullName>
    </submittedName>
</protein>
<dbReference type="AlphaFoldDB" id="A0ABD0K5H1"/>
<gene>
    <name evidence="1" type="ORF">BaRGS_00026129</name>
</gene>
<evidence type="ECO:0000313" key="2">
    <source>
        <dbReference type="Proteomes" id="UP001519460"/>
    </source>
</evidence>